<dbReference type="PANTHER" id="PTHR43394">
    <property type="entry name" value="ATP-DEPENDENT PERMEASE MDL1, MITOCHONDRIAL"/>
    <property type="match status" value="1"/>
</dbReference>
<evidence type="ECO:0000313" key="12">
    <source>
        <dbReference type="EMBL" id="QSX09407.1"/>
    </source>
</evidence>
<evidence type="ECO:0000256" key="9">
    <source>
        <dbReference type="SAM" id="Phobius"/>
    </source>
</evidence>
<dbReference type="SUPFAM" id="SSF52540">
    <property type="entry name" value="P-loop containing nucleoside triphosphate hydrolases"/>
    <property type="match status" value="1"/>
</dbReference>
<feature type="domain" description="ABC transporter" evidence="10">
    <location>
        <begin position="332"/>
        <end position="567"/>
    </location>
</feature>
<dbReference type="EMBL" id="CP071444">
    <property type="protein sequence ID" value="QSX09407.1"/>
    <property type="molecule type" value="Genomic_DNA"/>
</dbReference>
<evidence type="ECO:0000259" key="10">
    <source>
        <dbReference type="PROSITE" id="PS50893"/>
    </source>
</evidence>
<feature type="transmembrane region" description="Helical" evidence="9">
    <location>
        <begin position="129"/>
        <end position="149"/>
    </location>
</feature>
<evidence type="ECO:0000256" key="7">
    <source>
        <dbReference type="ARBA" id="ARBA00022989"/>
    </source>
</evidence>
<reference evidence="12" key="1">
    <citation type="submission" date="2021-03" db="EMBL/GenBank/DDBJ databases">
        <title>Alkalibacter marinus sp. nov., isolated from tidal flat sediment.</title>
        <authorList>
            <person name="Namirimu T."/>
            <person name="Yang J.-A."/>
            <person name="Yang S.-H."/>
            <person name="Kim Y.-J."/>
            <person name="Kwon K.K."/>
        </authorList>
    </citation>
    <scope>NUCLEOTIDE SEQUENCE</scope>
    <source>
        <strain evidence="12">ES005</strain>
    </source>
</reference>
<dbReference type="InterPro" id="IPR039421">
    <property type="entry name" value="Type_1_exporter"/>
</dbReference>
<feature type="transmembrane region" description="Helical" evidence="9">
    <location>
        <begin position="243"/>
        <end position="263"/>
    </location>
</feature>
<dbReference type="KEGG" id="alka:J0B03_04900"/>
<dbReference type="InterPro" id="IPR027417">
    <property type="entry name" value="P-loop_NTPase"/>
</dbReference>
<dbReference type="InterPro" id="IPR036640">
    <property type="entry name" value="ABC1_TM_sf"/>
</dbReference>
<dbReference type="InterPro" id="IPR003593">
    <property type="entry name" value="AAA+_ATPase"/>
</dbReference>
<dbReference type="PANTHER" id="PTHR43394:SF1">
    <property type="entry name" value="ATP-BINDING CASSETTE SUB-FAMILY B MEMBER 10, MITOCHONDRIAL"/>
    <property type="match status" value="1"/>
</dbReference>
<feature type="transmembrane region" description="Helical" evidence="9">
    <location>
        <begin position="12"/>
        <end position="32"/>
    </location>
</feature>
<dbReference type="Pfam" id="PF00005">
    <property type="entry name" value="ABC_tran"/>
    <property type="match status" value="1"/>
</dbReference>
<keyword evidence="6 12" id="KW-0067">ATP-binding</keyword>
<dbReference type="GO" id="GO:0016887">
    <property type="term" value="F:ATP hydrolysis activity"/>
    <property type="evidence" value="ECO:0007669"/>
    <property type="project" value="InterPro"/>
</dbReference>
<evidence type="ECO:0000256" key="6">
    <source>
        <dbReference type="ARBA" id="ARBA00022840"/>
    </source>
</evidence>
<dbReference type="InterPro" id="IPR011527">
    <property type="entry name" value="ABC1_TM_dom"/>
</dbReference>
<dbReference type="SUPFAM" id="SSF90123">
    <property type="entry name" value="ABC transporter transmembrane region"/>
    <property type="match status" value="1"/>
</dbReference>
<dbReference type="GO" id="GO:0005524">
    <property type="term" value="F:ATP binding"/>
    <property type="evidence" value="ECO:0007669"/>
    <property type="project" value="UniProtKB-KW"/>
</dbReference>
<keyword evidence="3" id="KW-1003">Cell membrane</keyword>
<dbReference type="PROSITE" id="PS50929">
    <property type="entry name" value="ABC_TM1F"/>
    <property type="match status" value="1"/>
</dbReference>
<dbReference type="Proteomes" id="UP000663499">
    <property type="component" value="Chromosome"/>
</dbReference>
<feature type="domain" description="ABC transmembrane type-1" evidence="11">
    <location>
        <begin position="16"/>
        <end position="298"/>
    </location>
</feature>
<sequence length="575" mass="64051">MTKLYDHLKPYAGPILFAIFLHIIRTITELFLPTITADMVNNGITTGNVNYILQLGLLMLGVALLSSIASISANYLSSKAANGFTRDLRQEVFTQVEHFSLHEFDRFGTSSLINRTTNDIAQVRTLLDFGLRMSIIAPIMSIGSVIMAYRRDPGLALVFVVVIPVLALIIIGVVYKGLPLFEAVQKKLDEMNLILRERLSGIRVIRAFHRESVEKERFQHKNTDYTLTSIAVNRIMGAMMPMVTLTMNLAILLIVWFGGFRIMEGHMMVGDLMAFIQYAMQVMSALILLTRVFLIIPKAMTSWGRVGQILDTVPEITDPQTPLEPEAVHGHVRFDKVDFYYPGAEFPALSGISFEAKPGETTAIIGSTGSGKTTLASLLLRHYDPTSGSIQVDGVDIRDMKQETLRSQVGYTAQRTLLFSGSIRENLLWGKEDATDEELEDACRIAQAKEFIDRLQEGYDHQLSQGAKNLSGGQKQRLAMARALVGKTPILLFDDSFSALDYTTEARLRLALAQEMSDRTLLVISQRINTVMEADQILVMDTGRIVGQGTHEELLKTNPVYQEIVASQLNKEEIA</sequence>
<comment type="subcellular location">
    <subcellularLocation>
        <location evidence="1">Cell membrane</location>
        <topology evidence="1">Multi-pass membrane protein</topology>
    </subcellularLocation>
</comment>
<dbReference type="SMART" id="SM00382">
    <property type="entry name" value="AAA"/>
    <property type="match status" value="1"/>
</dbReference>
<dbReference type="Pfam" id="PF00664">
    <property type="entry name" value="ABC_membrane"/>
    <property type="match status" value="1"/>
</dbReference>
<accession>A0A974XGG3</accession>
<dbReference type="GO" id="GO:0005886">
    <property type="term" value="C:plasma membrane"/>
    <property type="evidence" value="ECO:0007669"/>
    <property type="project" value="UniProtKB-SubCell"/>
</dbReference>
<dbReference type="InterPro" id="IPR003439">
    <property type="entry name" value="ABC_transporter-like_ATP-bd"/>
</dbReference>
<dbReference type="InterPro" id="IPR017871">
    <property type="entry name" value="ABC_transporter-like_CS"/>
</dbReference>
<dbReference type="AlphaFoldDB" id="A0A974XGG3"/>
<keyword evidence="4 9" id="KW-0812">Transmembrane</keyword>
<feature type="transmembrane region" description="Helical" evidence="9">
    <location>
        <begin position="275"/>
        <end position="296"/>
    </location>
</feature>
<keyword evidence="7 9" id="KW-1133">Transmembrane helix</keyword>
<evidence type="ECO:0000256" key="2">
    <source>
        <dbReference type="ARBA" id="ARBA00022448"/>
    </source>
</evidence>
<dbReference type="Gene3D" id="3.40.50.300">
    <property type="entry name" value="P-loop containing nucleotide triphosphate hydrolases"/>
    <property type="match status" value="1"/>
</dbReference>
<organism evidence="12 13">
    <name type="scientific">Alkalibacter rhizosphaerae</name>
    <dbReference type="NCBI Taxonomy" id="2815577"/>
    <lineage>
        <taxon>Bacteria</taxon>
        <taxon>Bacillati</taxon>
        <taxon>Bacillota</taxon>
        <taxon>Clostridia</taxon>
        <taxon>Eubacteriales</taxon>
        <taxon>Eubacteriaceae</taxon>
        <taxon>Alkalibacter</taxon>
    </lineage>
</organism>
<dbReference type="PROSITE" id="PS50893">
    <property type="entry name" value="ABC_TRANSPORTER_2"/>
    <property type="match status" value="1"/>
</dbReference>
<protein>
    <submittedName>
        <fullName evidence="12">ABC transporter ATP-binding protein</fullName>
    </submittedName>
</protein>
<evidence type="ECO:0000259" key="11">
    <source>
        <dbReference type="PROSITE" id="PS50929"/>
    </source>
</evidence>
<name>A0A974XGG3_9FIRM</name>
<keyword evidence="13" id="KW-1185">Reference proteome</keyword>
<evidence type="ECO:0000256" key="1">
    <source>
        <dbReference type="ARBA" id="ARBA00004651"/>
    </source>
</evidence>
<dbReference type="Gene3D" id="1.20.1560.10">
    <property type="entry name" value="ABC transporter type 1, transmembrane domain"/>
    <property type="match status" value="1"/>
</dbReference>
<keyword evidence="8 9" id="KW-0472">Membrane</keyword>
<gene>
    <name evidence="12" type="ORF">J0B03_04900</name>
</gene>
<keyword evidence="5" id="KW-0547">Nucleotide-binding</keyword>
<evidence type="ECO:0000256" key="3">
    <source>
        <dbReference type="ARBA" id="ARBA00022475"/>
    </source>
</evidence>
<dbReference type="GO" id="GO:0015421">
    <property type="term" value="F:ABC-type oligopeptide transporter activity"/>
    <property type="evidence" value="ECO:0007669"/>
    <property type="project" value="TreeGrafter"/>
</dbReference>
<dbReference type="CDD" id="cd18548">
    <property type="entry name" value="ABC_6TM_Tm287_like"/>
    <property type="match status" value="1"/>
</dbReference>
<evidence type="ECO:0000256" key="8">
    <source>
        <dbReference type="ARBA" id="ARBA00023136"/>
    </source>
</evidence>
<dbReference type="RefSeq" id="WP_207300742.1">
    <property type="nucleotide sequence ID" value="NZ_CP071444.1"/>
</dbReference>
<feature type="transmembrane region" description="Helical" evidence="9">
    <location>
        <begin position="155"/>
        <end position="178"/>
    </location>
</feature>
<dbReference type="PROSITE" id="PS00211">
    <property type="entry name" value="ABC_TRANSPORTER_1"/>
    <property type="match status" value="1"/>
</dbReference>
<evidence type="ECO:0000256" key="4">
    <source>
        <dbReference type="ARBA" id="ARBA00022692"/>
    </source>
</evidence>
<evidence type="ECO:0000313" key="13">
    <source>
        <dbReference type="Proteomes" id="UP000663499"/>
    </source>
</evidence>
<proteinExistence type="predicted"/>
<evidence type="ECO:0000256" key="5">
    <source>
        <dbReference type="ARBA" id="ARBA00022741"/>
    </source>
</evidence>
<keyword evidence="2" id="KW-0813">Transport</keyword>
<feature type="transmembrane region" description="Helical" evidence="9">
    <location>
        <begin position="52"/>
        <end position="76"/>
    </location>
</feature>
<dbReference type="FunFam" id="3.40.50.300:FF:000221">
    <property type="entry name" value="Multidrug ABC transporter ATP-binding protein"/>
    <property type="match status" value="1"/>
</dbReference>